<accession>A0ACC0VKP5</accession>
<name>A0ACC0VKP5_9STRA</name>
<proteinExistence type="predicted"/>
<evidence type="ECO:0000313" key="1">
    <source>
        <dbReference type="EMBL" id="KAI9906318.1"/>
    </source>
</evidence>
<protein>
    <submittedName>
        <fullName evidence="1">Uncharacterized protein</fullName>
    </submittedName>
</protein>
<reference evidence="1 2" key="1">
    <citation type="journal article" date="2022" name="bioRxiv">
        <title>The genome of the oomycete Peronosclerospora sorghi, a cosmopolitan pathogen of maize and sorghum, is inflated with dispersed pseudogenes.</title>
        <authorList>
            <person name="Fletcher K."/>
            <person name="Martin F."/>
            <person name="Isakeit T."/>
            <person name="Cavanaugh K."/>
            <person name="Magill C."/>
            <person name="Michelmore R."/>
        </authorList>
    </citation>
    <scope>NUCLEOTIDE SEQUENCE [LARGE SCALE GENOMIC DNA]</scope>
    <source>
        <strain evidence="1">P6</strain>
    </source>
</reference>
<organism evidence="1 2">
    <name type="scientific">Peronosclerospora sorghi</name>
    <dbReference type="NCBI Taxonomy" id="230839"/>
    <lineage>
        <taxon>Eukaryota</taxon>
        <taxon>Sar</taxon>
        <taxon>Stramenopiles</taxon>
        <taxon>Oomycota</taxon>
        <taxon>Peronosporomycetes</taxon>
        <taxon>Peronosporales</taxon>
        <taxon>Peronosporaceae</taxon>
        <taxon>Peronosclerospora</taxon>
    </lineage>
</organism>
<sequence>MTTKDITSEFVSITVLFETGENTRPQPHRPLSRDARLAQNIAEQLRQQELCLRELQDLVAEKSIIGDDRSAQIATLTDVLKKELSTVERNILMFQKTINAQRGRHQQHHLAHFTIVCQSLKSRCAKSVKAFHHALQRHTAAIRERSSRRSKFSHCGGNPMVHINAPIFPRTVAAGATKHQVVPSNSGLPLHPPQNQSHRQPLAGSGFQSQFALTPTNSGIGMMLTTVLVTELVNCEHAAPALSSPATELGLRRRSNLGATPFMQQRLRLASNFEDAQTRYSNAAQVESTIVEITGMYTRMATMVAEQGEIISRIDDDIDIAQTNVEAAHGELLKLFNMVQSNRSLILNIFLVLILVIFLFVVVF</sequence>
<dbReference type="Proteomes" id="UP001163321">
    <property type="component" value="Chromosome 8"/>
</dbReference>
<evidence type="ECO:0000313" key="2">
    <source>
        <dbReference type="Proteomes" id="UP001163321"/>
    </source>
</evidence>
<gene>
    <name evidence="1" type="ORF">PsorP6_003797</name>
</gene>
<dbReference type="EMBL" id="CM047587">
    <property type="protein sequence ID" value="KAI9906318.1"/>
    <property type="molecule type" value="Genomic_DNA"/>
</dbReference>
<keyword evidence="2" id="KW-1185">Reference proteome</keyword>
<comment type="caution">
    <text evidence="1">The sequence shown here is derived from an EMBL/GenBank/DDBJ whole genome shotgun (WGS) entry which is preliminary data.</text>
</comment>